<dbReference type="AlphaFoldDB" id="A0A8J2LGU8"/>
<reference evidence="1" key="1">
    <citation type="submission" date="2021-06" db="EMBL/GenBank/DDBJ databases">
        <authorList>
            <person name="Hodson N. C."/>
            <person name="Mongue J. A."/>
            <person name="Jaron S. K."/>
        </authorList>
    </citation>
    <scope>NUCLEOTIDE SEQUENCE</scope>
</reference>
<evidence type="ECO:0008006" key="3">
    <source>
        <dbReference type="Google" id="ProtNLM"/>
    </source>
</evidence>
<protein>
    <recommendedName>
        <fullName evidence="3">Chlorophyllase</fullName>
    </recommendedName>
</protein>
<evidence type="ECO:0000313" key="1">
    <source>
        <dbReference type="EMBL" id="CAG7832824.1"/>
    </source>
</evidence>
<comment type="caution">
    <text evidence="1">The sequence shown here is derived from an EMBL/GenBank/DDBJ whole genome shotgun (WGS) entry which is preliminary data.</text>
</comment>
<name>A0A8J2LGU8_9HEXA</name>
<dbReference type="PANTHER" id="PTHR33428">
    <property type="entry name" value="CHLOROPHYLLASE-2, CHLOROPLASTIC"/>
    <property type="match status" value="1"/>
</dbReference>
<sequence length="339" mass="37570">MIDKRQQELTKAELFNPYEEGPYEVLFKHYDWHDTGLEKNLDVFAPNGSGPFPLIFYSNSLASNLDPATSVVTVLNHIASWGFVILAPWKLNWNIGENYKVDYVLHTLSYAQRGVEEDLRKQGAPDDFSIDFSNSIIMGHSAGNHQNVNFLKLSCANFSAQILLSPVDGADPFGLIPEYCITPGEKLNYVMPTLTIQAGLDPKKGSILYPACAPADLSNMRYYNAMAGDRWFVNASAYGHTDFFEPGFTGIIDFFNVCATDSHTNKTVYMDFTAGSAVAFAKAMTDPVNHCDMLAYVEDPELMTVETNIESDVVGGSRSRCNPGCTWNPPATTTTQKYL</sequence>
<dbReference type="InterPro" id="IPR017395">
    <property type="entry name" value="Chlorophyllase-like"/>
</dbReference>
<dbReference type="OrthoDB" id="2093222at2759"/>
<accession>A0A8J2LGU8</accession>
<proteinExistence type="predicted"/>
<dbReference type="EMBL" id="CAJVCH010567117">
    <property type="protein sequence ID" value="CAG7832824.1"/>
    <property type="molecule type" value="Genomic_DNA"/>
</dbReference>
<organism evidence="1 2">
    <name type="scientific">Allacma fusca</name>
    <dbReference type="NCBI Taxonomy" id="39272"/>
    <lineage>
        <taxon>Eukaryota</taxon>
        <taxon>Metazoa</taxon>
        <taxon>Ecdysozoa</taxon>
        <taxon>Arthropoda</taxon>
        <taxon>Hexapoda</taxon>
        <taxon>Collembola</taxon>
        <taxon>Symphypleona</taxon>
        <taxon>Sminthuridae</taxon>
        <taxon>Allacma</taxon>
    </lineage>
</organism>
<gene>
    <name evidence="1" type="ORF">AFUS01_LOCUS42489</name>
</gene>
<dbReference type="PANTHER" id="PTHR33428:SF14">
    <property type="entry name" value="CARBOXYLESTERASE TYPE B DOMAIN-CONTAINING PROTEIN"/>
    <property type="match status" value="1"/>
</dbReference>
<evidence type="ECO:0000313" key="2">
    <source>
        <dbReference type="Proteomes" id="UP000708208"/>
    </source>
</evidence>
<keyword evidence="2" id="KW-1185">Reference proteome</keyword>
<dbReference type="Pfam" id="PF07224">
    <property type="entry name" value="Chlorophyllase"/>
    <property type="match status" value="1"/>
</dbReference>
<dbReference type="Proteomes" id="UP000708208">
    <property type="component" value="Unassembled WGS sequence"/>
</dbReference>